<sequence length="386" mass="41797">MKHAKLRSFTFILVAFMLGCNEFMVVGVLSDIARSYHVPLSTVGFLVTAFAGVYAISTPIITTLTSNWNRYKLLMLLMTIFFIGNTLTAMAPTIGWLLFARIITAAVAGTIISLINLLVSIITPMDKRPMVLAWVGAGFSIASVIGIPLGTTIATLLSWHDSFWIILGLTLIVFALLAWLTPRDTPQVKGSILEQLALLKDHRVLLGIGITVAVLSLQYTFYTYVRPLITTVMGFNLTSLNWLLLLLGVMSIIGNEIAGIVASHNEVQKLLLVFIIMTILSLVLGIALGNKITGMLVLAALCVVVIIYGTTIQLVFISVAEKEYPQALALATSLISIFANVGISLGSFTASTTVNFANLTTLGYVGAIYGILAIGLSFALRRFYRK</sequence>
<feature type="transmembrane region" description="Helical" evidence="7">
    <location>
        <begin position="328"/>
        <end position="350"/>
    </location>
</feature>
<dbReference type="GO" id="GO:0022857">
    <property type="term" value="F:transmembrane transporter activity"/>
    <property type="evidence" value="ECO:0007669"/>
    <property type="project" value="InterPro"/>
</dbReference>
<gene>
    <name evidence="9" type="ORF">LWHH1689_2027</name>
</gene>
<evidence type="ECO:0000313" key="10">
    <source>
        <dbReference type="Proteomes" id="UP000244369"/>
    </source>
</evidence>
<feature type="transmembrane region" description="Helical" evidence="7">
    <location>
        <begin position="270"/>
        <end position="289"/>
    </location>
</feature>
<proteinExistence type="predicted"/>
<dbReference type="AlphaFoldDB" id="A0A2S1ETN4"/>
<dbReference type="EMBL" id="CP027805">
    <property type="protein sequence ID" value="AWD63308.1"/>
    <property type="molecule type" value="Genomic_DNA"/>
</dbReference>
<organism evidence="9 10">
    <name type="scientific">Limosilactobacillus reuteri</name>
    <name type="common">Lactobacillus reuteri</name>
    <dbReference type="NCBI Taxonomy" id="1598"/>
    <lineage>
        <taxon>Bacteria</taxon>
        <taxon>Bacillati</taxon>
        <taxon>Bacillota</taxon>
        <taxon>Bacilli</taxon>
        <taxon>Lactobacillales</taxon>
        <taxon>Lactobacillaceae</taxon>
        <taxon>Limosilactobacillus</taxon>
    </lineage>
</organism>
<evidence type="ECO:0000313" key="9">
    <source>
        <dbReference type="EMBL" id="AWD63308.1"/>
    </source>
</evidence>
<feature type="domain" description="Major facilitator superfamily (MFS) profile" evidence="8">
    <location>
        <begin position="7"/>
        <end position="385"/>
    </location>
</feature>
<feature type="transmembrane region" description="Helical" evidence="7">
    <location>
        <begin position="203"/>
        <end position="222"/>
    </location>
</feature>
<dbReference type="Gene3D" id="1.20.1250.20">
    <property type="entry name" value="MFS general substrate transporter like domains"/>
    <property type="match status" value="1"/>
</dbReference>
<dbReference type="CDD" id="cd17324">
    <property type="entry name" value="MFS_NepI_like"/>
    <property type="match status" value="1"/>
</dbReference>
<dbReference type="PANTHER" id="PTHR43124:SF10">
    <property type="entry name" value="PURINE EFFLUX PUMP PBUE"/>
    <property type="match status" value="1"/>
</dbReference>
<feature type="transmembrane region" description="Helical" evidence="7">
    <location>
        <begin position="131"/>
        <end position="157"/>
    </location>
</feature>
<dbReference type="PANTHER" id="PTHR43124">
    <property type="entry name" value="PURINE EFFLUX PUMP PBUE"/>
    <property type="match status" value="1"/>
</dbReference>
<evidence type="ECO:0000256" key="4">
    <source>
        <dbReference type="ARBA" id="ARBA00022692"/>
    </source>
</evidence>
<dbReference type="InterPro" id="IPR050189">
    <property type="entry name" value="MFS_Efflux_Transporters"/>
</dbReference>
<feature type="transmembrane region" description="Helical" evidence="7">
    <location>
        <begin position="98"/>
        <end position="119"/>
    </location>
</feature>
<keyword evidence="2" id="KW-0813">Transport</keyword>
<dbReference type="InterPro" id="IPR020846">
    <property type="entry name" value="MFS_dom"/>
</dbReference>
<evidence type="ECO:0000256" key="6">
    <source>
        <dbReference type="ARBA" id="ARBA00023136"/>
    </source>
</evidence>
<dbReference type="PROSITE" id="PS50850">
    <property type="entry name" value="MFS"/>
    <property type="match status" value="1"/>
</dbReference>
<keyword evidence="6 7" id="KW-0472">Membrane</keyword>
<feature type="transmembrane region" description="Helical" evidence="7">
    <location>
        <begin position="163"/>
        <end position="182"/>
    </location>
</feature>
<evidence type="ECO:0000256" key="3">
    <source>
        <dbReference type="ARBA" id="ARBA00022475"/>
    </source>
</evidence>
<dbReference type="Proteomes" id="UP000244369">
    <property type="component" value="Chromosome"/>
</dbReference>
<feature type="transmembrane region" description="Helical" evidence="7">
    <location>
        <begin position="295"/>
        <end position="316"/>
    </location>
</feature>
<feature type="transmembrane region" description="Helical" evidence="7">
    <location>
        <begin position="40"/>
        <end position="61"/>
    </location>
</feature>
<keyword evidence="5 7" id="KW-1133">Transmembrane helix</keyword>
<dbReference type="PROSITE" id="PS51257">
    <property type="entry name" value="PROKAR_LIPOPROTEIN"/>
    <property type="match status" value="1"/>
</dbReference>
<evidence type="ECO:0000256" key="7">
    <source>
        <dbReference type="SAM" id="Phobius"/>
    </source>
</evidence>
<feature type="transmembrane region" description="Helical" evidence="7">
    <location>
        <begin position="362"/>
        <end position="380"/>
    </location>
</feature>
<evidence type="ECO:0000256" key="2">
    <source>
        <dbReference type="ARBA" id="ARBA00022448"/>
    </source>
</evidence>
<evidence type="ECO:0000259" key="8">
    <source>
        <dbReference type="PROSITE" id="PS50850"/>
    </source>
</evidence>
<name>A0A2S1ETN4_LIMRT</name>
<dbReference type="Pfam" id="PF07690">
    <property type="entry name" value="MFS_1"/>
    <property type="match status" value="1"/>
</dbReference>
<dbReference type="InterPro" id="IPR036259">
    <property type="entry name" value="MFS_trans_sf"/>
</dbReference>
<accession>A0A2S1ETN4</accession>
<comment type="subcellular location">
    <subcellularLocation>
        <location evidence="1">Cell membrane</location>
        <topology evidence="1">Multi-pass membrane protein</topology>
    </subcellularLocation>
</comment>
<protein>
    <submittedName>
        <fullName evidence="9">MFS transporter</fullName>
    </submittedName>
</protein>
<keyword evidence="4 7" id="KW-0812">Transmembrane</keyword>
<dbReference type="InterPro" id="IPR011701">
    <property type="entry name" value="MFS"/>
</dbReference>
<dbReference type="GO" id="GO:0005886">
    <property type="term" value="C:plasma membrane"/>
    <property type="evidence" value="ECO:0007669"/>
    <property type="project" value="UniProtKB-SubCell"/>
</dbReference>
<feature type="transmembrane region" description="Helical" evidence="7">
    <location>
        <begin position="73"/>
        <end position="92"/>
    </location>
</feature>
<evidence type="ECO:0000256" key="1">
    <source>
        <dbReference type="ARBA" id="ARBA00004651"/>
    </source>
</evidence>
<feature type="transmembrane region" description="Helical" evidence="7">
    <location>
        <begin position="242"/>
        <end position="263"/>
    </location>
</feature>
<evidence type="ECO:0000256" key="5">
    <source>
        <dbReference type="ARBA" id="ARBA00022989"/>
    </source>
</evidence>
<dbReference type="SUPFAM" id="SSF103473">
    <property type="entry name" value="MFS general substrate transporter"/>
    <property type="match status" value="1"/>
</dbReference>
<reference evidence="9 10" key="1">
    <citation type="submission" date="2018-03" db="EMBL/GenBank/DDBJ databases">
        <title>Complete Genome Sequence of the Chinese traditional Highland Barley wine Isolate Lactobacillus reuteri WHH1689.</title>
        <authorList>
            <person name="Chen S."/>
            <person name="Chen L."/>
            <person name="Chen L."/>
            <person name="Li Y."/>
        </authorList>
    </citation>
    <scope>NUCLEOTIDE SEQUENCE [LARGE SCALE GENOMIC DNA]</scope>
    <source>
        <strain evidence="9 10">WHH1689</strain>
    </source>
</reference>
<keyword evidence="3" id="KW-1003">Cell membrane</keyword>